<dbReference type="PROSITE" id="PS51318">
    <property type="entry name" value="TAT"/>
    <property type="match status" value="1"/>
</dbReference>
<evidence type="ECO:0000256" key="1">
    <source>
        <dbReference type="SAM" id="MobiDB-lite"/>
    </source>
</evidence>
<dbReference type="STRING" id="463025.BAU08_14335"/>
<feature type="domain" description="4Fe-4S ferredoxin-type" evidence="2">
    <location>
        <begin position="797"/>
        <end position="828"/>
    </location>
</feature>
<dbReference type="PANTHER" id="PTHR42783:SF3">
    <property type="entry name" value="GLUTAMATE SYNTHASE [NADPH] SMALL CHAIN-RELATED"/>
    <property type="match status" value="1"/>
</dbReference>
<dbReference type="PROSITE" id="PS51379">
    <property type="entry name" value="4FE4S_FER_2"/>
    <property type="match status" value="2"/>
</dbReference>
<feature type="compositionally biased region" description="Basic and acidic residues" evidence="1">
    <location>
        <begin position="744"/>
        <end position="754"/>
    </location>
</feature>
<name>A0A193FZE9_9BORD</name>
<dbReference type="PANTHER" id="PTHR42783">
    <property type="entry name" value="GLUTAMATE SYNTHASE [NADPH] SMALL CHAIN"/>
    <property type="match status" value="1"/>
</dbReference>
<dbReference type="SUPFAM" id="SSF53706">
    <property type="entry name" value="Formate dehydrogenase/DMSO reductase, domains 1-3"/>
    <property type="match status" value="1"/>
</dbReference>
<dbReference type="InterPro" id="IPR009010">
    <property type="entry name" value="Asp_de-COase-like_dom_sf"/>
</dbReference>
<dbReference type="EMBL" id="CP016171">
    <property type="protein sequence ID" value="ANN72364.1"/>
    <property type="molecule type" value="Genomic_DNA"/>
</dbReference>
<protein>
    <recommendedName>
        <fullName evidence="2">4Fe-4S ferredoxin-type domain-containing protein</fullName>
    </recommendedName>
</protein>
<feature type="region of interest" description="Disordered" evidence="1">
    <location>
        <begin position="1"/>
        <end position="40"/>
    </location>
</feature>
<dbReference type="InterPro" id="IPR017896">
    <property type="entry name" value="4Fe4S_Fe-S-bd"/>
</dbReference>
<dbReference type="Gene3D" id="3.30.2070.10">
    <property type="entry name" value="Formate dehydrogenase/DMSO reductase"/>
    <property type="match status" value="1"/>
</dbReference>
<evidence type="ECO:0000259" key="2">
    <source>
        <dbReference type="PROSITE" id="PS51379"/>
    </source>
</evidence>
<dbReference type="Proteomes" id="UP000092213">
    <property type="component" value="Chromosome"/>
</dbReference>
<dbReference type="Gene3D" id="3.30.70.20">
    <property type="match status" value="2"/>
</dbReference>
<feature type="domain" description="4Fe-4S ferredoxin-type" evidence="2">
    <location>
        <begin position="848"/>
        <end position="879"/>
    </location>
</feature>
<feature type="region of interest" description="Disordered" evidence="1">
    <location>
        <begin position="728"/>
        <end position="789"/>
    </location>
</feature>
<feature type="compositionally biased region" description="Low complexity" evidence="1">
    <location>
        <begin position="28"/>
        <end position="37"/>
    </location>
</feature>
<dbReference type="Gene3D" id="3.40.50.740">
    <property type="match status" value="1"/>
</dbReference>
<reference evidence="3 4" key="1">
    <citation type="submission" date="2016-06" db="EMBL/GenBank/DDBJ databases">
        <title>Complete genome sequences of Bordetella bronchialis and Bordetella flabilis.</title>
        <authorList>
            <person name="LiPuma J.J."/>
            <person name="Spilker T."/>
        </authorList>
    </citation>
    <scope>NUCLEOTIDE SEQUENCE [LARGE SCALE GENOMIC DNA]</scope>
    <source>
        <strain evidence="3 4">AU17976</strain>
    </source>
</reference>
<organism evidence="3 4">
    <name type="scientific">Bordetella bronchialis</name>
    <dbReference type="NCBI Taxonomy" id="463025"/>
    <lineage>
        <taxon>Bacteria</taxon>
        <taxon>Pseudomonadati</taxon>
        <taxon>Pseudomonadota</taxon>
        <taxon>Betaproteobacteria</taxon>
        <taxon>Burkholderiales</taxon>
        <taxon>Alcaligenaceae</taxon>
        <taxon>Bordetella</taxon>
    </lineage>
</organism>
<feature type="compositionally biased region" description="Pro residues" evidence="1">
    <location>
        <begin position="755"/>
        <end position="765"/>
    </location>
</feature>
<dbReference type="SUPFAM" id="SSF54862">
    <property type="entry name" value="4Fe-4S ferredoxins"/>
    <property type="match status" value="1"/>
</dbReference>
<evidence type="ECO:0000313" key="3">
    <source>
        <dbReference type="EMBL" id="ANN72364.1"/>
    </source>
</evidence>
<dbReference type="AlphaFoldDB" id="A0A193FZE9"/>
<dbReference type="InterPro" id="IPR006311">
    <property type="entry name" value="TAT_signal"/>
</dbReference>
<sequence length="1028" mass="110271">MTMKPDRIIPIVRDGGHRSDARRGDGRYAGAMGAAGAEPEDPARRRLLKWMAASTALAAAGCSGPPQEAIVPYADMPEGGPGDEPVFYASAVTRGGHALPVLVETHMGRPTKIEGNPGHPMSLGSTDAWAQAAILQLWDPDRSRTIMRGEAVADWASARDALLDRLAAHDADGGAGLRVLTGHVTSPTLERQLDALAARFPAMRRHRHDPLHDAAAEEGARRALGYPAHAMYRLDRARIVVAVGTDLFVDTPGNVRHARDFARTRGDVAAAARTRPAVSGAQLPRARLYAVEAMPGLTGAVADRRWSMAPDAMGAMLRRLAHALGVPGAAPVAGQAARWEAPLAEALRRNAGAALVAAGGMLSADDHAVAWSINAHLGAVGTSVVPVPARAVAGMAALTDDMRRGRVDTLLVVDTNPAYDAPDRQRFVEALRDVPLSMHLGLYRDETARACGWHIPRSHELEAWSDALAWDGSAVIMQPMIAPLHGGRSPHTLLQLLVDGREITAHDAVRETWRAVWAGAFAERWQAALRAGYAGDGRSAAPMALSSIAAATSATVGPAVASPPETSAARDAGLIALLLPDPRTGAGAAANNAWLQELPRPLTGLTWDNAVYIGPETARAHGVDTGDVVTLAGAHGGAVDGPIHVLPGHAEGVLTLHLGYGRRHAGRIGDGVGFDAYGLQALDADDLPVRHVPVTMARTGRTHRFARVQTEFSMHGRDIVRVEDIQAAGAPPGAETRAHPGPRPHPDRHPDPHPHSGPPPRPAPQPGSGRQQEEARAGQDARQPSLYPERDYPDYAWAMTIDLDKCIGCNACTIACQAENNIPTVGAEEVRRGREMHWIRVDVYREAGRRLFQPVPCMHCEDAPCEPVCPVGATVHDSEGLNAQVYNRCVGTRFCSNNCPYKVRRFNFFQYSDESEASAAHQNPDVTVRQRGVMEKCTYCVQRISRARIRAQKEDRGLRDGEVVTACEAVCPTQAIVFGNLNEPGSRVNAARQSPRAYTLLEELNTRPRTRYLARLDDPDADLEPHDA</sequence>
<dbReference type="SUPFAM" id="SSF50692">
    <property type="entry name" value="ADC-like"/>
    <property type="match status" value="1"/>
</dbReference>
<proteinExistence type="predicted"/>
<accession>A0A193FZE9</accession>
<gene>
    <name evidence="3" type="ORF">BAU08_14335</name>
</gene>
<dbReference type="Pfam" id="PF12838">
    <property type="entry name" value="Fer4_7"/>
    <property type="match status" value="1"/>
</dbReference>
<evidence type="ECO:0000313" key="4">
    <source>
        <dbReference type="Proteomes" id="UP000092213"/>
    </source>
</evidence>
<dbReference type="CDD" id="cd10551">
    <property type="entry name" value="PsrB"/>
    <property type="match status" value="1"/>
</dbReference>
<feature type="compositionally biased region" description="Basic and acidic residues" evidence="1">
    <location>
        <begin position="14"/>
        <end position="26"/>
    </location>
</feature>
<dbReference type="Gene3D" id="2.40.40.20">
    <property type="match status" value="1"/>
</dbReference>